<dbReference type="Pfam" id="PF02706">
    <property type="entry name" value="Wzz"/>
    <property type="match status" value="1"/>
</dbReference>
<evidence type="ECO:0000256" key="12">
    <source>
        <dbReference type="ARBA" id="ARBA00022989"/>
    </source>
</evidence>
<organism evidence="20 21">
    <name type="scientific">Spirosoma agri</name>
    <dbReference type="NCBI Taxonomy" id="1987381"/>
    <lineage>
        <taxon>Bacteria</taxon>
        <taxon>Pseudomonadati</taxon>
        <taxon>Bacteroidota</taxon>
        <taxon>Cytophagia</taxon>
        <taxon>Cytophagales</taxon>
        <taxon>Cytophagaceae</taxon>
        <taxon>Spirosoma</taxon>
    </lineage>
</organism>
<feature type="domain" description="AAA" evidence="18">
    <location>
        <begin position="578"/>
        <end position="700"/>
    </location>
</feature>
<evidence type="ECO:0000256" key="16">
    <source>
        <dbReference type="SAM" id="Phobius"/>
    </source>
</evidence>
<dbReference type="InterPro" id="IPR003856">
    <property type="entry name" value="LPS_length_determ_N"/>
</dbReference>
<evidence type="ECO:0000256" key="8">
    <source>
        <dbReference type="ARBA" id="ARBA00022692"/>
    </source>
</evidence>
<comment type="catalytic activity">
    <reaction evidence="15">
        <text>L-tyrosyl-[protein] + ATP = O-phospho-L-tyrosyl-[protein] + ADP + H(+)</text>
        <dbReference type="Rhea" id="RHEA:10596"/>
        <dbReference type="Rhea" id="RHEA-COMP:10136"/>
        <dbReference type="Rhea" id="RHEA-COMP:20101"/>
        <dbReference type="ChEBI" id="CHEBI:15378"/>
        <dbReference type="ChEBI" id="CHEBI:30616"/>
        <dbReference type="ChEBI" id="CHEBI:46858"/>
        <dbReference type="ChEBI" id="CHEBI:61978"/>
        <dbReference type="ChEBI" id="CHEBI:456216"/>
        <dbReference type="EC" id="2.7.10.2"/>
    </reaction>
</comment>
<gene>
    <name evidence="20" type="ORF">GK091_11135</name>
</gene>
<evidence type="ECO:0000259" key="17">
    <source>
        <dbReference type="Pfam" id="PF02706"/>
    </source>
</evidence>
<dbReference type="CDD" id="cd05387">
    <property type="entry name" value="BY-kinase"/>
    <property type="match status" value="1"/>
</dbReference>
<feature type="transmembrane region" description="Helical" evidence="16">
    <location>
        <begin position="28"/>
        <end position="47"/>
    </location>
</feature>
<evidence type="ECO:0000256" key="1">
    <source>
        <dbReference type="ARBA" id="ARBA00004429"/>
    </source>
</evidence>
<evidence type="ECO:0000256" key="2">
    <source>
        <dbReference type="ARBA" id="ARBA00007316"/>
    </source>
</evidence>
<keyword evidence="7 20" id="KW-0808">Transferase</keyword>
<name>A0A6M0IGN2_9BACT</name>
<evidence type="ECO:0000256" key="14">
    <source>
        <dbReference type="ARBA" id="ARBA00023137"/>
    </source>
</evidence>
<keyword evidence="9" id="KW-0547">Nucleotide-binding</keyword>
<evidence type="ECO:0000256" key="13">
    <source>
        <dbReference type="ARBA" id="ARBA00023136"/>
    </source>
</evidence>
<keyword evidence="10 20" id="KW-0418">Kinase</keyword>
<evidence type="ECO:0000256" key="9">
    <source>
        <dbReference type="ARBA" id="ARBA00022741"/>
    </source>
</evidence>
<keyword evidence="12 16" id="KW-1133">Transmembrane helix</keyword>
<dbReference type="PANTHER" id="PTHR32309:SF13">
    <property type="entry name" value="FERRIC ENTEROBACTIN TRANSPORT PROTEIN FEPE"/>
    <property type="match status" value="1"/>
</dbReference>
<evidence type="ECO:0000256" key="3">
    <source>
        <dbReference type="ARBA" id="ARBA00008883"/>
    </source>
</evidence>
<evidence type="ECO:0000313" key="21">
    <source>
        <dbReference type="Proteomes" id="UP000477386"/>
    </source>
</evidence>
<keyword evidence="11" id="KW-0067">ATP-binding</keyword>
<dbReference type="EC" id="2.7.10.2" evidence="4"/>
<keyword evidence="21" id="KW-1185">Reference proteome</keyword>
<dbReference type="Pfam" id="PF13807">
    <property type="entry name" value="GNVR"/>
    <property type="match status" value="1"/>
</dbReference>
<keyword evidence="13 16" id="KW-0472">Membrane</keyword>
<dbReference type="InterPro" id="IPR050445">
    <property type="entry name" value="Bact_polysacc_biosynth/exp"/>
</dbReference>
<evidence type="ECO:0000256" key="10">
    <source>
        <dbReference type="ARBA" id="ARBA00022777"/>
    </source>
</evidence>
<evidence type="ECO:0000313" key="20">
    <source>
        <dbReference type="EMBL" id="NEU67436.1"/>
    </source>
</evidence>
<comment type="similarity">
    <text evidence="2">Belongs to the CpsD/CapB family.</text>
</comment>
<evidence type="ECO:0000256" key="15">
    <source>
        <dbReference type="ARBA" id="ARBA00051245"/>
    </source>
</evidence>
<dbReference type="EMBL" id="JAAGNZ010000001">
    <property type="protein sequence ID" value="NEU67436.1"/>
    <property type="molecule type" value="Genomic_DNA"/>
</dbReference>
<protein>
    <recommendedName>
        <fullName evidence="4">non-specific protein-tyrosine kinase</fullName>
        <ecNumber evidence="4">2.7.10.2</ecNumber>
    </recommendedName>
</protein>
<keyword evidence="14" id="KW-0829">Tyrosine-protein kinase</keyword>
<dbReference type="InterPro" id="IPR005702">
    <property type="entry name" value="Wzc-like_C"/>
</dbReference>
<evidence type="ECO:0000256" key="5">
    <source>
        <dbReference type="ARBA" id="ARBA00022475"/>
    </source>
</evidence>
<dbReference type="Proteomes" id="UP000477386">
    <property type="component" value="Unassembled WGS sequence"/>
</dbReference>
<evidence type="ECO:0000259" key="18">
    <source>
        <dbReference type="Pfam" id="PF13614"/>
    </source>
</evidence>
<feature type="domain" description="Polysaccharide chain length determinant N-terminal" evidence="17">
    <location>
        <begin position="17"/>
        <end position="106"/>
    </location>
</feature>
<feature type="domain" description="Tyrosine-protein kinase G-rich" evidence="19">
    <location>
        <begin position="432"/>
        <end position="510"/>
    </location>
</feature>
<evidence type="ECO:0000256" key="11">
    <source>
        <dbReference type="ARBA" id="ARBA00022840"/>
    </source>
</evidence>
<proteinExistence type="inferred from homology"/>
<dbReference type="InterPro" id="IPR025669">
    <property type="entry name" value="AAA_dom"/>
</dbReference>
<reference evidence="20 21" key="1">
    <citation type="submission" date="2020-02" db="EMBL/GenBank/DDBJ databases">
        <title>Draft genome sequence of two Spirosoma agri KCTC 52727 and Spirosoma terrae KCTC 52035.</title>
        <authorList>
            <person name="Rojas J."/>
            <person name="Ambika Manirajan B."/>
            <person name="Ratering S."/>
            <person name="Suarez C."/>
            <person name="Schnell S."/>
        </authorList>
    </citation>
    <scope>NUCLEOTIDE SEQUENCE [LARGE SCALE GENOMIC DNA]</scope>
    <source>
        <strain evidence="20 21">KCTC 52727</strain>
    </source>
</reference>
<dbReference type="PANTHER" id="PTHR32309">
    <property type="entry name" value="TYROSINE-PROTEIN KINASE"/>
    <property type="match status" value="1"/>
</dbReference>
<evidence type="ECO:0000256" key="7">
    <source>
        <dbReference type="ARBA" id="ARBA00022679"/>
    </source>
</evidence>
<comment type="subcellular location">
    <subcellularLocation>
        <location evidence="1">Cell inner membrane</location>
        <topology evidence="1">Multi-pass membrane protein</topology>
    </subcellularLocation>
</comment>
<keyword evidence="5" id="KW-1003">Cell membrane</keyword>
<dbReference type="AlphaFoldDB" id="A0A6M0IGN2"/>
<accession>A0A6M0IGN2</accession>
<keyword evidence="6" id="KW-0997">Cell inner membrane</keyword>
<sequence length="776" mass="87434">MTETTTNFLGEKETPFDLRLFFLKYLRYWYWFVLSIGLTLGAAYWYLRYTTPIYQVNAVLLIKNQPKSSAEDILKEVEATQGNKIVENEIELLKSRSLMLRVVDDLNLTVGYFKQGDVRSDEEIYGTSPIWVYSGKLTSAAYEGPVFIKILNKQQYELQDQDGQPKGRYAFSQNVNNEYGRFRVFFNDSLYHNDNNLIKVAFYDRESVAQRYKSAIKVELLNQKSTVLKLTLDDAVPTKGKAVLNKLLEAYTYSALADKNREATNTLQFIDERLRLITGELDNVERDVETYKSTKGITDLSAEGNLFLGAVKDNDAKLNEVDIQLKVLDGVESYLKSSQSGVAPAMLTVTDPILIELLTKLNELQTQQEKYARTTQLDNPFLQTVNAQVANTKSAIKESVDNQRKNLLVTRTSLQQLNNRFESSIRTIPRKEREFVSIKRQQGIKESLYLLLLQKKEETAISYASTVTDSRVVDDPYSPPYPIKPNKTNIYLVAFLTGLLLPMGFISVKNLLNDKVQSRKDIESETGLAIFGEIMKKPKGLKDNIIDVAQNSVIAEQFKILRANLQYAAGGEEMNDGQVILLTSSISGEGKSFVSINLASSLALLNKKVIILELDLRKPKIASYLGLTTGKSRGISNYLIGQAEIGDLIHSTVLHPNLYLIPSGPIPPNPSELLSNGRMKILLSALRKQFDYIIIDTPPVALVADAPLLGAYVDTAFYLVRYGYTPKTYMGFLANLQASKKFKSLNVIFNGVDYRHSQDYGYGYGYAYKYGEDSKS</sequence>
<keyword evidence="8 16" id="KW-0812">Transmembrane</keyword>
<dbReference type="NCBIfam" id="TIGR01007">
    <property type="entry name" value="eps_fam"/>
    <property type="match status" value="1"/>
</dbReference>
<evidence type="ECO:0000256" key="4">
    <source>
        <dbReference type="ARBA" id="ARBA00011903"/>
    </source>
</evidence>
<dbReference type="Gene3D" id="3.40.50.300">
    <property type="entry name" value="P-loop containing nucleotide triphosphate hydrolases"/>
    <property type="match status" value="1"/>
</dbReference>
<dbReference type="SUPFAM" id="SSF52540">
    <property type="entry name" value="P-loop containing nucleoside triphosphate hydrolases"/>
    <property type="match status" value="1"/>
</dbReference>
<evidence type="ECO:0000259" key="19">
    <source>
        <dbReference type="Pfam" id="PF13807"/>
    </source>
</evidence>
<dbReference type="GO" id="GO:0005524">
    <property type="term" value="F:ATP binding"/>
    <property type="evidence" value="ECO:0007669"/>
    <property type="project" value="UniProtKB-KW"/>
</dbReference>
<dbReference type="GO" id="GO:0005886">
    <property type="term" value="C:plasma membrane"/>
    <property type="evidence" value="ECO:0007669"/>
    <property type="project" value="UniProtKB-SubCell"/>
</dbReference>
<dbReference type="InterPro" id="IPR027417">
    <property type="entry name" value="P-loop_NTPase"/>
</dbReference>
<dbReference type="Pfam" id="PF13614">
    <property type="entry name" value="AAA_31"/>
    <property type="match status" value="1"/>
</dbReference>
<evidence type="ECO:0000256" key="6">
    <source>
        <dbReference type="ARBA" id="ARBA00022519"/>
    </source>
</evidence>
<dbReference type="InterPro" id="IPR032807">
    <property type="entry name" value="GNVR"/>
</dbReference>
<dbReference type="GO" id="GO:0004715">
    <property type="term" value="F:non-membrane spanning protein tyrosine kinase activity"/>
    <property type="evidence" value="ECO:0007669"/>
    <property type="project" value="UniProtKB-EC"/>
</dbReference>
<comment type="caution">
    <text evidence="20">The sequence shown here is derived from an EMBL/GenBank/DDBJ whole genome shotgun (WGS) entry which is preliminary data.</text>
</comment>
<comment type="similarity">
    <text evidence="3">Belongs to the etk/wzc family.</text>
</comment>